<evidence type="ECO:0000256" key="8">
    <source>
        <dbReference type="ARBA" id="ARBA00022989"/>
    </source>
</evidence>
<dbReference type="InterPro" id="IPR019150">
    <property type="entry name" value="Vesicle_transport_protein_Use1"/>
</dbReference>
<evidence type="ECO:0000256" key="10">
    <source>
        <dbReference type="SAM" id="MobiDB-lite"/>
    </source>
</evidence>
<keyword evidence="6" id="KW-0931">ER-Golgi transport</keyword>
<evidence type="ECO:0000256" key="7">
    <source>
        <dbReference type="ARBA" id="ARBA00022927"/>
    </source>
</evidence>
<protein>
    <submittedName>
        <fullName evidence="12">Uncharacterized protein</fullName>
    </submittedName>
</protein>
<keyword evidence="3" id="KW-0813">Transport</keyword>
<accession>A0A4Q1BB92</accession>
<dbReference type="GO" id="GO:0031201">
    <property type="term" value="C:SNARE complex"/>
    <property type="evidence" value="ECO:0007669"/>
    <property type="project" value="TreeGrafter"/>
</dbReference>
<comment type="subcellular location">
    <subcellularLocation>
        <location evidence="1">Endoplasmic reticulum membrane</location>
        <topology evidence="1">Single-pass type IV membrane protein</topology>
    </subcellularLocation>
</comment>
<evidence type="ECO:0000256" key="5">
    <source>
        <dbReference type="ARBA" id="ARBA00022824"/>
    </source>
</evidence>
<dbReference type="PANTHER" id="PTHR13050:SF7">
    <property type="entry name" value="VESICLE TRANSPORT PROTEIN USE1"/>
    <property type="match status" value="1"/>
</dbReference>
<keyword evidence="8 11" id="KW-1133">Transmembrane helix</keyword>
<dbReference type="GO" id="GO:0006890">
    <property type="term" value="P:retrograde vesicle-mediated transport, Golgi to endoplasmic reticulum"/>
    <property type="evidence" value="ECO:0007669"/>
    <property type="project" value="TreeGrafter"/>
</dbReference>
<evidence type="ECO:0000256" key="2">
    <source>
        <dbReference type="ARBA" id="ARBA00007891"/>
    </source>
</evidence>
<keyword evidence="4 11" id="KW-0812">Transmembrane</keyword>
<dbReference type="STRING" id="5217.A0A4Q1BB92"/>
<gene>
    <name evidence="12" type="ORF">M231_07769</name>
</gene>
<dbReference type="AlphaFoldDB" id="A0A4Q1BB92"/>
<comment type="similarity">
    <text evidence="2">Belongs to the USE1 family.</text>
</comment>
<dbReference type="GO" id="GO:0015031">
    <property type="term" value="P:protein transport"/>
    <property type="evidence" value="ECO:0007669"/>
    <property type="project" value="UniProtKB-KW"/>
</dbReference>
<evidence type="ECO:0000256" key="3">
    <source>
        <dbReference type="ARBA" id="ARBA00022448"/>
    </source>
</evidence>
<dbReference type="GO" id="GO:0005484">
    <property type="term" value="F:SNAP receptor activity"/>
    <property type="evidence" value="ECO:0007669"/>
    <property type="project" value="TreeGrafter"/>
</dbReference>
<dbReference type="OMA" id="NATHFSD"/>
<organism evidence="12 13">
    <name type="scientific">Tremella mesenterica</name>
    <name type="common">Jelly fungus</name>
    <dbReference type="NCBI Taxonomy" id="5217"/>
    <lineage>
        <taxon>Eukaryota</taxon>
        <taxon>Fungi</taxon>
        <taxon>Dikarya</taxon>
        <taxon>Basidiomycota</taxon>
        <taxon>Agaricomycotina</taxon>
        <taxon>Tremellomycetes</taxon>
        <taxon>Tremellales</taxon>
        <taxon>Tremellaceae</taxon>
        <taxon>Tremella</taxon>
    </lineage>
</organism>
<evidence type="ECO:0000313" key="13">
    <source>
        <dbReference type="Proteomes" id="UP000289152"/>
    </source>
</evidence>
<proteinExistence type="inferred from homology"/>
<dbReference type="GO" id="GO:0005789">
    <property type="term" value="C:endoplasmic reticulum membrane"/>
    <property type="evidence" value="ECO:0007669"/>
    <property type="project" value="UniProtKB-SubCell"/>
</dbReference>
<reference evidence="12 13" key="1">
    <citation type="submission" date="2016-06" db="EMBL/GenBank/DDBJ databases">
        <title>Evolution of pathogenesis and genome organization in the Tremellales.</title>
        <authorList>
            <person name="Cuomo C."/>
            <person name="Litvintseva A."/>
            <person name="Heitman J."/>
            <person name="Chen Y."/>
            <person name="Sun S."/>
            <person name="Springer D."/>
            <person name="Dromer F."/>
            <person name="Young S."/>
            <person name="Zeng Q."/>
            <person name="Chapman S."/>
            <person name="Gujja S."/>
            <person name="Saif S."/>
            <person name="Birren B."/>
        </authorList>
    </citation>
    <scope>NUCLEOTIDE SEQUENCE [LARGE SCALE GENOMIC DNA]</scope>
    <source>
        <strain evidence="12 13">ATCC 28783</strain>
    </source>
</reference>
<feature type="region of interest" description="Disordered" evidence="10">
    <location>
        <begin position="101"/>
        <end position="146"/>
    </location>
</feature>
<sequence>MIAQTTSTHREPTAATLRAAKAAANSPHALVNLIRFVGSLQRQIPNSEVTHLTLIKDQQDLEYARILLEAIRNGNEGPSTSSETLNDLERTLNRIEERMSTLSEQDTSIFSISSSPPTPISDPKDSPTVSPLPLPSEARNLSSRSSIIRQRTSVQEYLRRRIEEDRQGGEIGLLPLKIPIKPIRKEDRDILFSGVKGGMGSARLHEELGGQLADMSHRLKLNAVHFANSLEEEKASLDTSTDVLEKNLTATRQSKSNLSKVSKKGRGTTCMTLGVVILVMLLFMWTYMVIRFT</sequence>
<evidence type="ECO:0000313" key="12">
    <source>
        <dbReference type="EMBL" id="RXK34986.1"/>
    </source>
</evidence>
<dbReference type="Proteomes" id="UP000289152">
    <property type="component" value="Unassembled WGS sequence"/>
</dbReference>
<feature type="transmembrane region" description="Helical" evidence="11">
    <location>
        <begin position="270"/>
        <end position="290"/>
    </location>
</feature>
<keyword evidence="5" id="KW-0256">Endoplasmic reticulum</keyword>
<dbReference type="OrthoDB" id="4506189at2759"/>
<keyword evidence="13" id="KW-1185">Reference proteome</keyword>
<evidence type="ECO:0000256" key="1">
    <source>
        <dbReference type="ARBA" id="ARBA00004163"/>
    </source>
</evidence>
<evidence type="ECO:0000256" key="9">
    <source>
        <dbReference type="ARBA" id="ARBA00023136"/>
    </source>
</evidence>
<name>A0A4Q1BB92_TREME</name>
<dbReference type="InParanoid" id="A0A4Q1BB92"/>
<dbReference type="VEuPathDB" id="FungiDB:TREMEDRAFT_68109"/>
<keyword evidence="7" id="KW-0653">Protein transport</keyword>
<evidence type="ECO:0000256" key="4">
    <source>
        <dbReference type="ARBA" id="ARBA00022692"/>
    </source>
</evidence>
<feature type="compositionally biased region" description="Low complexity" evidence="10">
    <location>
        <begin position="106"/>
        <end position="115"/>
    </location>
</feature>
<evidence type="ECO:0000256" key="6">
    <source>
        <dbReference type="ARBA" id="ARBA00022892"/>
    </source>
</evidence>
<dbReference type="EMBL" id="SDIL01000167">
    <property type="protein sequence ID" value="RXK34986.1"/>
    <property type="molecule type" value="Genomic_DNA"/>
</dbReference>
<keyword evidence="9 11" id="KW-0472">Membrane</keyword>
<evidence type="ECO:0000256" key="11">
    <source>
        <dbReference type="SAM" id="Phobius"/>
    </source>
</evidence>
<comment type="caution">
    <text evidence="12">The sequence shown here is derived from an EMBL/GenBank/DDBJ whole genome shotgun (WGS) entry which is preliminary data.</text>
</comment>
<dbReference type="PANTHER" id="PTHR13050">
    <property type="entry name" value="USE1-LIKE PROTEIN"/>
    <property type="match status" value="1"/>
</dbReference>